<evidence type="ECO:0000256" key="6">
    <source>
        <dbReference type="ARBA" id="ARBA00009541"/>
    </source>
</evidence>
<evidence type="ECO:0000313" key="15">
    <source>
        <dbReference type="EMBL" id="EHI55850.1"/>
    </source>
</evidence>
<dbReference type="PIRSF" id="PIRSF001461">
    <property type="entry name" value="RPE"/>
    <property type="match status" value="1"/>
</dbReference>
<dbReference type="HOGENOM" id="CLU_054856_2_1_9"/>
<dbReference type="AlphaFoldDB" id="G5GH53"/>
<dbReference type="NCBIfam" id="NF004076">
    <property type="entry name" value="PRK05581.1-4"/>
    <property type="match status" value="1"/>
</dbReference>
<comment type="cofactor">
    <cofactor evidence="2">
        <name>Mn(2+)</name>
        <dbReference type="ChEBI" id="CHEBI:29035"/>
    </cofactor>
</comment>
<keyword evidence="13" id="KW-0170">Cobalt</keyword>
<keyword evidence="16" id="KW-1185">Reference proteome</keyword>
<evidence type="ECO:0000256" key="1">
    <source>
        <dbReference type="ARBA" id="ARBA00001782"/>
    </source>
</evidence>
<keyword evidence="13" id="KW-0464">Manganese</keyword>
<feature type="active site" description="Proton acceptor" evidence="10 12">
    <location>
        <position position="34"/>
    </location>
</feature>
<feature type="binding site" evidence="14">
    <location>
        <position position="176"/>
    </location>
    <ligand>
        <name>substrate</name>
    </ligand>
</feature>
<dbReference type="PROSITE" id="PS01086">
    <property type="entry name" value="RIBUL_P_3_EPIMER_2"/>
    <property type="match status" value="1"/>
</dbReference>
<evidence type="ECO:0000256" key="13">
    <source>
        <dbReference type="PIRSR" id="PIRSR001461-2"/>
    </source>
</evidence>
<evidence type="ECO:0000256" key="5">
    <source>
        <dbReference type="ARBA" id="ARBA00001954"/>
    </source>
</evidence>
<feature type="binding site" evidence="10">
    <location>
        <begin position="174"/>
        <end position="176"/>
    </location>
    <ligand>
        <name>substrate</name>
    </ligand>
</feature>
<dbReference type="GO" id="GO:0005737">
    <property type="term" value="C:cytoplasm"/>
    <property type="evidence" value="ECO:0007669"/>
    <property type="project" value="UniProtKB-ARBA"/>
</dbReference>
<comment type="similarity">
    <text evidence="6 10 11">Belongs to the ribulose-phosphate 3-epimerase family.</text>
</comment>
<evidence type="ECO:0000256" key="10">
    <source>
        <dbReference type="HAMAP-Rule" id="MF_02227"/>
    </source>
</evidence>
<proteinExistence type="inferred from homology"/>
<gene>
    <name evidence="10" type="primary">rpe</name>
    <name evidence="15" type="ORF">HMPREF9333_00893</name>
</gene>
<feature type="binding site" evidence="10 13">
    <location>
        <position position="65"/>
    </location>
    <ligand>
        <name>a divalent metal cation</name>
        <dbReference type="ChEBI" id="CHEBI:60240"/>
    </ligand>
</feature>
<evidence type="ECO:0000256" key="9">
    <source>
        <dbReference type="ARBA" id="ARBA00023235"/>
    </source>
</evidence>
<dbReference type="SUPFAM" id="SSF51366">
    <property type="entry name" value="Ribulose-phoshate binding barrel"/>
    <property type="match status" value="1"/>
</dbReference>
<dbReference type="InterPro" id="IPR011060">
    <property type="entry name" value="RibuloseP-bd_barrel"/>
</dbReference>
<dbReference type="CDD" id="cd00429">
    <property type="entry name" value="RPE"/>
    <property type="match status" value="1"/>
</dbReference>
<dbReference type="GO" id="GO:0046872">
    <property type="term" value="F:metal ion binding"/>
    <property type="evidence" value="ECO:0007669"/>
    <property type="project" value="UniProtKB-UniRule"/>
</dbReference>
<dbReference type="GO" id="GO:0019323">
    <property type="term" value="P:pentose catabolic process"/>
    <property type="evidence" value="ECO:0007669"/>
    <property type="project" value="UniProtKB-UniRule"/>
</dbReference>
<dbReference type="GO" id="GO:0006098">
    <property type="term" value="P:pentose-phosphate shunt"/>
    <property type="evidence" value="ECO:0007669"/>
    <property type="project" value="UniProtKB-UniRule"/>
</dbReference>
<protein>
    <recommendedName>
        <fullName evidence="7 10">Ribulose-phosphate 3-epimerase</fullName>
        <ecNumber evidence="7 10">5.1.3.1</ecNumber>
    </recommendedName>
</protein>
<comment type="catalytic activity">
    <reaction evidence="1 10 11">
        <text>D-ribulose 5-phosphate = D-xylulose 5-phosphate</text>
        <dbReference type="Rhea" id="RHEA:13677"/>
        <dbReference type="ChEBI" id="CHEBI:57737"/>
        <dbReference type="ChEBI" id="CHEBI:58121"/>
        <dbReference type="EC" id="5.1.3.1"/>
    </reaction>
</comment>
<evidence type="ECO:0000256" key="7">
    <source>
        <dbReference type="ARBA" id="ARBA00013188"/>
    </source>
</evidence>
<feature type="binding site" evidence="10 14">
    <location>
        <begin position="196"/>
        <end position="197"/>
    </location>
    <ligand>
        <name>substrate</name>
    </ligand>
</feature>
<dbReference type="RefSeq" id="WP_005540186.1">
    <property type="nucleotide sequence ID" value="NZ_JH378831.1"/>
</dbReference>
<dbReference type="InterPro" id="IPR013785">
    <property type="entry name" value="Aldolase_TIM"/>
</dbReference>
<dbReference type="Proteomes" id="UP000003011">
    <property type="component" value="Unassembled WGS sequence"/>
</dbReference>
<dbReference type="InterPro" id="IPR026019">
    <property type="entry name" value="Ribul_P_3_epim"/>
</dbReference>
<dbReference type="FunFam" id="3.20.20.70:FF:000004">
    <property type="entry name" value="Ribulose-phosphate 3-epimerase"/>
    <property type="match status" value="1"/>
</dbReference>
<comment type="caution">
    <text evidence="15">The sequence shown here is derived from an EMBL/GenBank/DDBJ whole genome shotgun (WGS) entry which is preliminary data.</text>
</comment>
<dbReference type="EC" id="5.1.3.1" evidence="7 10"/>
<keyword evidence="9 10" id="KW-0413">Isomerase</keyword>
<feature type="binding site" evidence="10 14">
    <location>
        <position position="7"/>
    </location>
    <ligand>
        <name>substrate</name>
    </ligand>
</feature>
<organism evidence="15 16">
    <name type="scientific">Johnsonella ignava ATCC 51276</name>
    <dbReference type="NCBI Taxonomy" id="679200"/>
    <lineage>
        <taxon>Bacteria</taxon>
        <taxon>Bacillati</taxon>
        <taxon>Bacillota</taxon>
        <taxon>Clostridia</taxon>
        <taxon>Lachnospirales</taxon>
        <taxon>Lachnospiraceae</taxon>
        <taxon>Johnsonella</taxon>
    </lineage>
</organism>
<feature type="binding site" evidence="10 13">
    <location>
        <position position="32"/>
    </location>
    <ligand>
        <name>a divalent metal cation</name>
        <dbReference type="ChEBI" id="CHEBI:60240"/>
    </ligand>
</feature>
<dbReference type="InterPro" id="IPR000056">
    <property type="entry name" value="Ribul_P_3_epim-like"/>
</dbReference>
<dbReference type="PROSITE" id="PS01085">
    <property type="entry name" value="RIBUL_P_3_EPIMER_1"/>
    <property type="match status" value="1"/>
</dbReference>
<evidence type="ECO:0000256" key="4">
    <source>
        <dbReference type="ARBA" id="ARBA00001947"/>
    </source>
</evidence>
<dbReference type="Gene3D" id="3.20.20.70">
    <property type="entry name" value="Aldolase class I"/>
    <property type="match status" value="1"/>
</dbReference>
<feature type="active site" description="Proton donor" evidence="10 12">
    <location>
        <position position="174"/>
    </location>
</feature>
<evidence type="ECO:0000256" key="14">
    <source>
        <dbReference type="PIRSR" id="PIRSR001461-3"/>
    </source>
</evidence>
<evidence type="ECO:0000256" key="2">
    <source>
        <dbReference type="ARBA" id="ARBA00001936"/>
    </source>
</evidence>
<evidence type="ECO:0000256" key="12">
    <source>
        <dbReference type="PIRSR" id="PIRSR001461-1"/>
    </source>
</evidence>
<feature type="binding site" evidence="10 13">
    <location>
        <position position="174"/>
    </location>
    <ligand>
        <name>a divalent metal cation</name>
        <dbReference type="ChEBI" id="CHEBI:60240"/>
    </ligand>
</feature>
<comment type="cofactor">
    <cofactor evidence="3">
        <name>Co(2+)</name>
        <dbReference type="ChEBI" id="CHEBI:48828"/>
    </cofactor>
</comment>
<dbReference type="NCBIfam" id="TIGR01163">
    <property type="entry name" value="rpe"/>
    <property type="match status" value="1"/>
</dbReference>
<dbReference type="EMBL" id="ACZL01000015">
    <property type="protein sequence ID" value="EHI55850.1"/>
    <property type="molecule type" value="Genomic_DNA"/>
</dbReference>
<dbReference type="eggNOG" id="COG0036">
    <property type="taxonomic scope" value="Bacteria"/>
</dbReference>
<comment type="pathway">
    <text evidence="10">Carbohydrate degradation.</text>
</comment>
<feature type="binding site" evidence="10 13">
    <location>
        <position position="34"/>
    </location>
    <ligand>
        <name>a divalent metal cation</name>
        <dbReference type="ChEBI" id="CHEBI:60240"/>
    </ligand>
</feature>
<dbReference type="GO" id="GO:0004750">
    <property type="term" value="F:D-ribulose-phosphate 3-epimerase activity"/>
    <property type="evidence" value="ECO:0007669"/>
    <property type="project" value="UniProtKB-UniRule"/>
</dbReference>
<dbReference type="Pfam" id="PF00834">
    <property type="entry name" value="Ribul_P_3_epim"/>
    <property type="match status" value="1"/>
</dbReference>
<dbReference type="PATRIC" id="fig|679200.3.peg.942"/>
<evidence type="ECO:0000256" key="11">
    <source>
        <dbReference type="PIRNR" id="PIRNR001461"/>
    </source>
</evidence>
<comment type="cofactor">
    <cofactor evidence="10 13">
        <name>a divalent metal cation</name>
        <dbReference type="ChEBI" id="CHEBI:60240"/>
    </cofactor>
    <text evidence="10 13">Binds 1 divalent metal cation per subunit.</text>
</comment>
<evidence type="ECO:0000256" key="8">
    <source>
        <dbReference type="ARBA" id="ARBA00022723"/>
    </source>
</evidence>
<keyword evidence="8 10" id="KW-0479">Metal-binding</keyword>
<evidence type="ECO:0000313" key="16">
    <source>
        <dbReference type="Proteomes" id="UP000003011"/>
    </source>
</evidence>
<feature type="binding site" evidence="10 14">
    <location>
        <begin position="141"/>
        <end position="144"/>
    </location>
    <ligand>
        <name>substrate</name>
    </ligand>
</feature>
<sequence length="219" mass="24170">MVTLSPSLLAADFVNLRSQIDILKLNGIRSLHLDIMDGMYVPNISFGPPVIKSLRKYTDMFLDVHMMVEAPERYIDDMIYAGADSITLHIETCRHLDSALEKIRKSGKKTGVALNPATPVLLLDEILPFVDMVLVMSVNPGFGGQQFIEYTKRKIERLKAIKSDNALSYSIQVDGGVNKENIADIAEAGADNIVAGSAIFSGDISDNIRFLKGLLEERE</sequence>
<comment type="function">
    <text evidence="10">Catalyzes the reversible epimerization of D-ribulose 5-phosphate to D-xylulose 5-phosphate.</text>
</comment>
<dbReference type="HAMAP" id="MF_02227">
    <property type="entry name" value="RPE"/>
    <property type="match status" value="1"/>
</dbReference>
<dbReference type="PANTHER" id="PTHR11749">
    <property type="entry name" value="RIBULOSE-5-PHOSPHATE-3-EPIMERASE"/>
    <property type="match status" value="1"/>
</dbReference>
<feature type="binding site" evidence="10 14">
    <location>
        <position position="65"/>
    </location>
    <ligand>
        <name>substrate</name>
    </ligand>
</feature>
<accession>G5GH53</accession>
<keyword evidence="13" id="KW-0862">Zinc</keyword>
<comment type="cofactor">
    <cofactor evidence="4">
        <name>Zn(2+)</name>
        <dbReference type="ChEBI" id="CHEBI:29105"/>
    </cofactor>
</comment>
<name>G5GH53_9FIRM</name>
<dbReference type="STRING" id="679200.HMPREF9333_00893"/>
<evidence type="ECO:0000256" key="3">
    <source>
        <dbReference type="ARBA" id="ARBA00001941"/>
    </source>
</evidence>
<keyword evidence="10 11" id="KW-0119">Carbohydrate metabolism</keyword>
<reference evidence="15 16" key="1">
    <citation type="submission" date="2011-08" db="EMBL/GenBank/DDBJ databases">
        <title>The Genome Sequence of Johnsonella ignava ATCC 51276.</title>
        <authorList>
            <consortium name="The Broad Institute Genome Sequencing Platform"/>
            <person name="Earl A."/>
            <person name="Ward D."/>
            <person name="Feldgarden M."/>
            <person name="Gevers D."/>
            <person name="Izard J."/>
            <person name="Blanton J.M."/>
            <person name="Baranova O.V."/>
            <person name="Dewhirst F.E."/>
            <person name="Young S.K."/>
            <person name="Zeng Q."/>
            <person name="Gargeya S."/>
            <person name="Fitzgerald M."/>
            <person name="Haas B."/>
            <person name="Abouelleil A."/>
            <person name="Alvarado L."/>
            <person name="Arachchi H.M."/>
            <person name="Berlin A."/>
            <person name="Brown A."/>
            <person name="Chapman S.B."/>
            <person name="Chen Z."/>
            <person name="Dunbar C."/>
            <person name="Freedman E."/>
            <person name="Gearin G."/>
            <person name="Gellesch M."/>
            <person name="Goldberg J."/>
            <person name="Griggs A."/>
            <person name="Gujja S."/>
            <person name="Heiman D."/>
            <person name="Howarth C."/>
            <person name="Larson L."/>
            <person name="Lui A."/>
            <person name="MacDonald P.J.P."/>
            <person name="Montmayeur A."/>
            <person name="Murphy C."/>
            <person name="Neiman D."/>
            <person name="Pearson M."/>
            <person name="Priest M."/>
            <person name="Roberts A."/>
            <person name="Saif S."/>
            <person name="Shea T."/>
            <person name="Shenoy N."/>
            <person name="Sisk P."/>
            <person name="Stolte C."/>
            <person name="Sykes S."/>
            <person name="Wortman J."/>
            <person name="Nusbaum C."/>
            <person name="Birren B."/>
        </authorList>
    </citation>
    <scope>NUCLEOTIDE SEQUENCE [LARGE SCALE GENOMIC DNA]</scope>
    <source>
        <strain evidence="15 16">ATCC 51276</strain>
    </source>
</reference>
<comment type="cofactor">
    <cofactor evidence="5">
        <name>Fe(2+)</name>
        <dbReference type="ChEBI" id="CHEBI:29033"/>
    </cofactor>
</comment>